<dbReference type="InterPro" id="IPR001647">
    <property type="entry name" value="HTH_TetR"/>
</dbReference>
<feature type="domain" description="HTH tetR-type" evidence="3">
    <location>
        <begin position="2"/>
        <end position="62"/>
    </location>
</feature>
<dbReference type="PANTHER" id="PTHR43479:SF11">
    <property type="entry name" value="ACREF_ENVCD OPERON REPRESSOR-RELATED"/>
    <property type="match status" value="1"/>
</dbReference>
<dbReference type="PANTHER" id="PTHR43479">
    <property type="entry name" value="ACREF/ENVCD OPERON REPRESSOR-RELATED"/>
    <property type="match status" value="1"/>
</dbReference>
<keyword evidence="5" id="KW-1185">Reference proteome</keyword>
<dbReference type="PROSITE" id="PS50977">
    <property type="entry name" value="HTH_TETR_2"/>
    <property type="match status" value="1"/>
</dbReference>
<evidence type="ECO:0000313" key="4">
    <source>
        <dbReference type="EMBL" id="MBV7276987.1"/>
    </source>
</evidence>
<organism evidence="4 5">
    <name type="scientific">Clostridium thailandense</name>
    <dbReference type="NCBI Taxonomy" id="2794346"/>
    <lineage>
        <taxon>Bacteria</taxon>
        <taxon>Bacillati</taxon>
        <taxon>Bacillota</taxon>
        <taxon>Clostridia</taxon>
        <taxon>Eubacteriales</taxon>
        <taxon>Clostridiaceae</taxon>
        <taxon>Clostridium</taxon>
    </lineage>
</organism>
<dbReference type="Proteomes" id="UP000694308">
    <property type="component" value="Unassembled WGS sequence"/>
</dbReference>
<evidence type="ECO:0000259" key="3">
    <source>
        <dbReference type="PROSITE" id="PS50977"/>
    </source>
</evidence>
<keyword evidence="1 2" id="KW-0238">DNA-binding</keyword>
<comment type="caution">
    <text evidence="4">The sequence shown here is derived from an EMBL/GenBank/DDBJ whole genome shotgun (WGS) entry which is preliminary data.</text>
</comment>
<dbReference type="Pfam" id="PF00440">
    <property type="entry name" value="TetR_N"/>
    <property type="match status" value="1"/>
</dbReference>
<proteinExistence type="predicted"/>
<evidence type="ECO:0000256" key="2">
    <source>
        <dbReference type="PROSITE-ProRule" id="PRU00335"/>
    </source>
</evidence>
<gene>
    <name evidence="4" type="ORF">I6U48_29400</name>
</gene>
<reference evidence="4" key="1">
    <citation type="submission" date="2020-12" db="EMBL/GenBank/DDBJ databases">
        <title>Clostridium thailandense sp. nov., a novel acetogenic bacterium isolated from peat land soil in Thailand.</title>
        <authorList>
            <person name="Chaikitkaew S."/>
            <person name="Birkeland N.K."/>
        </authorList>
    </citation>
    <scope>NUCLEOTIDE SEQUENCE</scope>
    <source>
        <strain evidence="4">PL3</strain>
    </source>
</reference>
<dbReference type="PROSITE" id="PS01081">
    <property type="entry name" value="HTH_TETR_1"/>
    <property type="match status" value="1"/>
</dbReference>
<dbReference type="RefSeq" id="WP_218324060.1">
    <property type="nucleotide sequence ID" value="NZ_JAEEGC010000255.1"/>
</dbReference>
<dbReference type="InterPro" id="IPR050624">
    <property type="entry name" value="HTH-type_Tx_Regulator"/>
</dbReference>
<protein>
    <submittedName>
        <fullName evidence="4">TetR/AcrR family transcriptional regulator</fullName>
    </submittedName>
</protein>
<sequence>MNDTREHILRVSYKLFLKKSYKEVTMKELVENSGLSKGAFYHYFEGKEQLFGEVIDKSFSDFSVDYSKFSHDSLYEFFHDYIKFINERMELFKKNNDCDSVFDLNYFSLIFDACKLIPSFYEKLNANLQDELNAWTAIIKLAREKGEIKSPMSDEQIARIFIYTNDASSLQNILKGQEPVLSSSLLQLWKDFYEEIKE</sequence>
<dbReference type="EMBL" id="JAEEGC010000255">
    <property type="protein sequence ID" value="MBV7276987.1"/>
    <property type="molecule type" value="Genomic_DNA"/>
</dbReference>
<dbReference type="GO" id="GO:0003677">
    <property type="term" value="F:DNA binding"/>
    <property type="evidence" value="ECO:0007669"/>
    <property type="project" value="UniProtKB-UniRule"/>
</dbReference>
<name>A0A949TXD3_9CLOT</name>
<dbReference type="AlphaFoldDB" id="A0A949TXD3"/>
<dbReference type="InterPro" id="IPR023772">
    <property type="entry name" value="DNA-bd_HTH_TetR-type_CS"/>
</dbReference>
<evidence type="ECO:0000313" key="5">
    <source>
        <dbReference type="Proteomes" id="UP000694308"/>
    </source>
</evidence>
<feature type="DNA-binding region" description="H-T-H motif" evidence="2">
    <location>
        <begin position="25"/>
        <end position="44"/>
    </location>
</feature>
<evidence type="ECO:0000256" key="1">
    <source>
        <dbReference type="ARBA" id="ARBA00023125"/>
    </source>
</evidence>
<accession>A0A949TXD3</accession>